<evidence type="ECO:0000256" key="1">
    <source>
        <dbReference type="ARBA" id="ARBA00008106"/>
    </source>
</evidence>
<gene>
    <name evidence="3" type="ORF">KC207_00455</name>
</gene>
<dbReference type="Pfam" id="PF00702">
    <property type="entry name" value="Hydrolase"/>
    <property type="match status" value="1"/>
</dbReference>
<dbReference type="PANTHER" id="PTHR43316">
    <property type="entry name" value="HYDROLASE, HALOACID DELAHOGENASE-RELATED"/>
    <property type="match status" value="1"/>
</dbReference>
<evidence type="ECO:0000256" key="2">
    <source>
        <dbReference type="ARBA" id="ARBA00022801"/>
    </source>
</evidence>
<dbReference type="SFLD" id="SFLDG01129">
    <property type="entry name" value="C1.5:_HAD__Beta-PGM__Phosphata"/>
    <property type="match status" value="1"/>
</dbReference>
<dbReference type="InterPro" id="IPR023214">
    <property type="entry name" value="HAD_sf"/>
</dbReference>
<comment type="similarity">
    <text evidence="1">Belongs to the HAD-like hydrolase superfamily. S-2-haloalkanoic acid dehalogenase family.</text>
</comment>
<organism evidence="3 4">
    <name type="scientific">Phycicoccus avicenniae</name>
    <dbReference type="NCBI Taxonomy" id="2828860"/>
    <lineage>
        <taxon>Bacteria</taxon>
        <taxon>Bacillati</taxon>
        <taxon>Actinomycetota</taxon>
        <taxon>Actinomycetes</taxon>
        <taxon>Micrococcales</taxon>
        <taxon>Intrasporangiaceae</taxon>
        <taxon>Phycicoccus</taxon>
    </lineage>
</organism>
<dbReference type="NCBIfam" id="TIGR01493">
    <property type="entry name" value="HAD-SF-IA-v2"/>
    <property type="match status" value="1"/>
</dbReference>
<keyword evidence="2" id="KW-0378">Hydrolase</keyword>
<comment type="caution">
    <text evidence="3">The sequence shown here is derived from an EMBL/GenBank/DDBJ whole genome shotgun (WGS) entry which is preliminary data.</text>
</comment>
<dbReference type="Proteomes" id="UP000677016">
    <property type="component" value="Unassembled WGS sequence"/>
</dbReference>
<dbReference type="PANTHER" id="PTHR43316:SF3">
    <property type="entry name" value="HALOACID DEHALOGENASE, TYPE II (AFU_ORTHOLOGUE AFUA_2G07750)-RELATED"/>
    <property type="match status" value="1"/>
</dbReference>
<evidence type="ECO:0000313" key="3">
    <source>
        <dbReference type="EMBL" id="MBR7741766.1"/>
    </source>
</evidence>
<dbReference type="InterPro" id="IPR006439">
    <property type="entry name" value="HAD-SF_hydro_IA"/>
</dbReference>
<dbReference type="EMBL" id="JAGSNF010000001">
    <property type="protein sequence ID" value="MBR7741766.1"/>
    <property type="molecule type" value="Genomic_DNA"/>
</dbReference>
<protein>
    <submittedName>
        <fullName evidence="3">Haloacid dehalogenase type II</fullName>
    </submittedName>
</protein>
<name>A0A941D4X5_9MICO</name>
<dbReference type="SFLD" id="SFLDS00003">
    <property type="entry name" value="Haloacid_Dehalogenase"/>
    <property type="match status" value="1"/>
</dbReference>
<dbReference type="SUPFAM" id="SSF56784">
    <property type="entry name" value="HAD-like"/>
    <property type="match status" value="1"/>
</dbReference>
<dbReference type="GO" id="GO:0019120">
    <property type="term" value="F:hydrolase activity, acting on acid halide bonds, in C-halide compounds"/>
    <property type="evidence" value="ECO:0007669"/>
    <property type="project" value="InterPro"/>
</dbReference>
<keyword evidence="4" id="KW-1185">Reference proteome</keyword>
<dbReference type="PRINTS" id="PR00413">
    <property type="entry name" value="HADHALOGNASE"/>
</dbReference>
<dbReference type="InterPro" id="IPR006328">
    <property type="entry name" value="2-HAD"/>
</dbReference>
<dbReference type="Gene3D" id="1.10.150.240">
    <property type="entry name" value="Putative phosphatase, domain 2"/>
    <property type="match status" value="1"/>
</dbReference>
<dbReference type="InterPro" id="IPR051540">
    <property type="entry name" value="S-2-haloacid_dehalogenase"/>
</dbReference>
<dbReference type="NCBIfam" id="TIGR01428">
    <property type="entry name" value="HAD_type_II"/>
    <property type="match status" value="1"/>
</dbReference>
<dbReference type="InterPro" id="IPR023198">
    <property type="entry name" value="PGP-like_dom2"/>
</dbReference>
<proteinExistence type="inferred from homology"/>
<reference evidence="3" key="1">
    <citation type="submission" date="2021-04" db="EMBL/GenBank/DDBJ databases">
        <title>Phycicoccus avicenniae sp. nov., a novel endophytic actinomycetes isolated from branch of Avicennia mariana.</title>
        <authorList>
            <person name="Tuo L."/>
        </authorList>
    </citation>
    <scope>NUCLEOTIDE SEQUENCE</scope>
    <source>
        <strain evidence="3">BSK3Z-2</strain>
    </source>
</reference>
<dbReference type="AlphaFoldDB" id="A0A941D4X5"/>
<dbReference type="Gene3D" id="3.40.50.1000">
    <property type="entry name" value="HAD superfamily/HAD-like"/>
    <property type="match status" value="1"/>
</dbReference>
<sequence>MSHAPLPALIVLDVNETLSDLSPVATAFTDLGLPDHLAATWFAGTLRDGMALTVVGENPVFADLARASFHSLVGGRADAPDDLDAAADQVLEAFTTLPLHPDVEPGLRALDDLGIRLVTLSNGSVEVAQGLVERNDLGGVLDELLSVTDAPLWKPDPLAYKYALSTCEVEPEDAMLVAVHPWDVHGAATAGMRTAYVARSGAPYPHDTMRSPELTVSSLTDLADRFAD</sequence>
<dbReference type="RefSeq" id="WP_211600914.1">
    <property type="nucleotide sequence ID" value="NZ_JAGSNF010000001.1"/>
</dbReference>
<dbReference type="InterPro" id="IPR036412">
    <property type="entry name" value="HAD-like_sf"/>
</dbReference>
<evidence type="ECO:0000313" key="4">
    <source>
        <dbReference type="Proteomes" id="UP000677016"/>
    </source>
</evidence>
<accession>A0A941D4X5</accession>